<name>A0A4Q9KHJ1_PROTD</name>
<dbReference type="PANTHER" id="PTHR12526">
    <property type="entry name" value="GLYCOSYLTRANSFERASE"/>
    <property type="match status" value="1"/>
</dbReference>
<comment type="caution">
    <text evidence="3">The sequence shown here is derived from an EMBL/GenBank/DDBJ whole genome shotgun (WGS) entry which is preliminary data.</text>
</comment>
<dbReference type="RefSeq" id="WP_131173155.1">
    <property type="nucleotide sequence ID" value="NZ_FXTL01000027.1"/>
</dbReference>
<evidence type="ECO:0000313" key="4">
    <source>
        <dbReference type="Proteomes" id="UP000291933"/>
    </source>
</evidence>
<dbReference type="Pfam" id="PF00534">
    <property type="entry name" value="Glycos_transf_1"/>
    <property type="match status" value="1"/>
</dbReference>
<keyword evidence="4" id="KW-1185">Reference proteome</keyword>
<dbReference type="EMBL" id="SDMR01000026">
    <property type="protein sequence ID" value="TBT91463.1"/>
    <property type="molecule type" value="Genomic_DNA"/>
</dbReference>
<protein>
    <submittedName>
        <fullName evidence="3">Glycosyltransferase</fullName>
    </submittedName>
</protein>
<evidence type="ECO:0000313" key="3">
    <source>
        <dbReference type="EMBL" id="TBT91463.1"/>
    </source>
</evidence>
<gene>
    <name evidence="3" type="ORF">ET996_13855</name>
</gene>
<reference evidence="3 4" key="1">
    <citation type="submission" date="2019-01" db="EMBL/GenBank/DDBJ databases">
        <title>Lactibacter flavus gen. nov., sp. nov., a novel bacterium of the family Propionibacteriaceae isolated from raw milk and dairy products.</title>
        <authorList>
            <person name="Huptas C."/>
            <person name="Wenning M."/>
            <person name="Breitenwieser F."/>
            <person name="Doll E."/>
            <person name="Von Neubeck M."/>
            <person name="Busse H.-J."/>
            <person name="Scherer S."/>
        </authorList>
    </citation>
    <scope>NUCLEOTIDE SEQUENCE [LARGE SCALE GENOMIC DNA]</scope>
    <source>
        <strain evidence="3 4">DSM 22130</strain>
    </source>
</reference>
<dbReference type="InterPro" id="IPR001296">
    <property type="entry name" value="Glyco_trans_1"/>
</dbReference>
<organism evidence="3 4">
    <name type="scientific">Propioniciclava tarda</name>
    <dbReference type="NCBI Taxonomy" id="433330"/>
    <lineage>
        <taxon>Bacteria</taxon>
        <taxon>Bacillati</taxon>
        <taxon>Actinomycetota</taxon>
        <taxon>Actinomycetes</taxon>
        <taxon>Propionibacteriales</taxon>
        <taxon>Propionibacteriaceae</taxon>
        <taxon>Propioniciclava</taxon>
    </lineage>
</organism>
<dbReference type="SUPFAM" id="SSF53756">
    <property type="entry name" value="UDP-Glycosyltransferase/glycogen phosphorylase"/>
    <property type="match status" value="1"/>
</dbReference>
<dbReference type="OrthoDB" id="5242526at2"/>
<feature type="domain" description="Glycosyl transferase family 1" evidence="2">
    <location>
        <begin position="226"/>
        <end position="370"/>
    </location>
</feature>
<dbReference type="AlphaFoldDB" id="A0A4Q9KHJ1"/>
<evidence type="ECO:0000256" key="1">
    <source>
        <dbReference type="ARBA" id="ARBA00022679"/>
    </source>
</evidence>
<dbReference type="Proteomes" id="UP000291933">
    <property type="component" value="Unassembled WGS sequence"/>
</dbReference>
<dbReference type="GO" id="GO:0016740">
    <property type="term" value="F:transferase activity"/>
    <property type="evidence" value="ECO:0007669"/>
    <property type="project" value="UniProtKB-KW"/>
</dbReference>
<keyword evidence="1 3" id="KW-0808">Transferase</keyword>
<accession>A0A4Q9KHJ1</accession>
<dbReference type="Gene3D" id="3.40.50.2000">
    <property type="entry name" value="Glycogen Phosphorylase B"/>
    <property type="match status" value="1"/>
</dbReference>
<proteinExistence type="predicted"/>
<sequence>MGGVRMHVLVSAYACHPVEGSEPGVGWHILLGALSGADRVTLLTRANNVAEIREALSSVHRAKCTILGHDLHPVLLRLKKCLPGGTQAYYWAWQVAARRLVRQLHSRTPFDVSHHATFAVDWAPTATSSLPAEVAKVWGPVGGATLCPRPLLRELGPRGLGVEALRVLLGAIGRATNGKTNARRSALVIAQNNDDARAFRGIASNLLVEPNAFLDPATLPLRDAVNVDQHLIVGVGRLIPLKGWSIALRMLSRLPEYFRLHIYGSGPELERLQGLARRLGVDGRVAFMGHRARAETLQAVSRARCVVFTSLHDSAPGAVAEAIAIGTPVVGLGIGGTRQILNASRRGSIVSPRAPDIAGALAAAVLEISSQPPSPRWNSTRVPRLVAEWYRIALGGGEWHGND</sequence>
<evidence type="ECO:0000259" key="2">
    <source>
        <dbReference type="Pfam" id="PF00534"/>
    </source>
</evidence>